<evidence type="ECO:0000256" key="5">
    <source>
        <dbReference type="ARBA" id="ARBA00022777"/>
    </source>
</evidence>
<keyword evidence="10" id="KW-1133">Transmembrane helix</keyword>
<evidence type="ECO:0000256" key="7">
    <source>
        <dbReference type="ARBA" id="ARBA00047899"/>
    </source>
</evidence>
<dbReference type="STRING" id="1120990.SAMN03080614_100583"/>
<comment type="catalytic activity">
    <reaction evidence="7">
        <text>L-threonyl-[protein] + ATP = O-phospho-L-threonyl-[protein] + ADP + H(+)</text>
        <dbReference type="Rhea" id="RHEA:46608"/>
        <dbReference type="Rhea" id="RHEA-COMP:11060"/>
        <dbReference type="Rhea" id="RHEA-COMP:11605"/>
        <dbReference type="ChEBI" id="CHEBI:15378"/>
        <dbReference type="ChEBI" id="CHEBI:30013"/>
        <dbReference type="ChEBI" id="CHEBI:30616"/>
        <dbReference type="ChEBI" id="CHEBI:61977"/>
        <dbReference type="ChEBI" id="CHEBI:456216"/>
        <dbReference type="EC" id="2.7.11.1"/>
    </reaction>
</comment>
<keyword evidence="10" id="KW-0472">Membrane</keyword>
<evidence type="ECO:0000256" key="6">
    <source>
        <dbReference type="ARBA" id="ARBA00022840"/>
    </source>
</evidence>
<dbReference type="InterPro" id="IPR005543">
    <property type="entry name" value="PASTA_dom"/>
</dbReference>
<keyword evidence="10" id="KW-0812">Transmembrane</keyword>
<dbReference type="AlphaFoldDB" id="A0A1H9YXQ8"/>
<keyword evidence="5 13" id="KW-0418">Kinase</keyword>
<keyword evidence="4 9" id="KW-0547">Nucleotide-binding</keyword>
<dbReference type="GO" id="GO:0004674">
    <property type="term" value="F:protein serine/threonine kinase activity"/>
    <property type="evidence" value="ECO:0007669"/>
    <property type="project" value="UniProtKB-KW"/>
</dbReference>
<keyword evidence="3" id="KW-0808">Transferase</keyword>
<dbReference type="Gene3D" id="3.30.200.20">
    <property type="entry name" value="Phosphorylase Kinase, domain 1"/>
    <property type="match status" value="1"/>
</dbReference>
<feature type="domain" description="PASTA" evidence="12">
    <location>
        <begin position="348"/>
        <end position="415"/>
    </location>
</feature>
<organism evidence="13 14">
    <name type="scientific">Anaerobranca gottschalkii DSM 13577</name>
    <dbReference type="NCBI Taxonomy" id="1120990"/>
    <lineage>
        <taxon>Bacteria</taxon>
        <taxon>Bacillati</taxon>
        <taxon>Bacillota</taxon>
        <taxon>Clostridia</taxon>
        <taxon>Eubacteriales</taxon>
        <taxon>Proteinivoracaceae</taxon>
        <taxon>Anaerobranca</taxon>
    </lineage>
</organism>
<dbReference type="PANTHER" id="PTHR43289:SF34">
    <property type="entry name" value="SERINE_THREONINE-PROTEIN KINASE YBDM-RELATED"/>
    <property type="match status" value="1"/>
</dbReference>
<dbReference type="SMART" id="SM00220">
    <property type="entry name" value="S_TKc"/>
    <property type="match status" value="1"/>
</dbReference>
<reference evidence="14" key="1">
    <citation type="submission" date="2016-10" db="EMBL/GenBank/DDBJ databases">
        <authorList>
            <person name="Varghese N."/>
            <person name="Submissions S."/>
        </authorList>
    </citation>
    <scope>NUCLEOTIDE SEQUENCE [LARGE SCALE GENOMIC DNA]</scope>
    <source>
        <strain evidence="14">DSM 13577</strain>
    </source>
</reference>
<dbReference type="PROSITE" id="PS51178">
    <property type="entry name" value="PASTA"/>
    <property type="match status" value="3"/>
</dbReference>
<keyword evidence="14" id="KW-1185">Reference proteome</keyword>
<dbReference type="EMBL" id="FOIF01000005">
    <property type="protein sequence ID" value="SES73921.1"/>
    <property type="molecule type" value="Genomic_DNA"/>
</dbReference>
<evidence type="ECO:0000313" key="14">
    <source>
        <dbReference type="Proteomes" id="UP000243819"/>
    </source>
</evidence>
<proteinExistence type="predicted"/>
<evidence type="ECO:0000256" key="1">
    <source>
        <dbReference type="ARBA" id="ARBA00012513"/>
    </source>
</evidence>
<evidence type="ECO:0000256" key="2">
    <source>
        <dbReference type="ARBA" id="ARBA00022527"/>
    </source>
</evidence>
<evidence type="ECO:0000256" key="3">
    <source>
        <dbReference type="ARBA" id="ARBA00022679"/>
    </source>
</evidence>
<dbReference type="FunFam" id="3.30.200.20:FF:000035">
    <property type="entry name" value="Serine/threonine protein kinase Stk1"/>
    <property type="match status" value="1"/>
</dbReference>
<evidence type="ECO:0000256" key="8">
    <source>
        <dbReference type="ARBA" id="ARBA00048679"/>
    </source>
</evidence>
<feature type="domain" description="Protein kinase" evidence="11">
    <location>
        <begin position="10"/>
        <end position="272"/>
    </location>
</feature>
<comment type="catalytic activity">
    <reaction evidence="8">
        <text>L-seryl-[protein] + ATP = O-phospho-L-seryl-[protein] + ADP + H(+)</text>
        <dbReference type="Rhea" id="RHEA:17989"/>
        <dbReference type="Rhea" id="RHEA-COMP:9863"/>
        <dbReference type="Rhea" id="RHEA-COMP:11604"/>
        <dbReference type="ChEBI" id="CHEBI:15378"/>
        <dbReference type="ChEBI" id="CHEBI:29999"/>
        <dbReference type="ChEBI" id="CHEBI:30616"/>
        <dbReference type="ChEBI" id="CHEBI:83421"/>
        <dbReference type="ChEBI" id="CHEBI:456216"/>
        <dbReference type="EC" id="2.7.11.1"/>
    </reaction>
</comment>
<dbReference type="GO" id="GO:0005524">
    <property type="term" value="F:ATP binding"/>
    <property type="evidence" value="ECO:0007669"/>
    <property type="project" value="UniProtKB-UniRule"/>
</dbReference>
<dbReference type="SUPFAM" id="SSF56112">
    <property type="entry name" value="Protein kinase-like (PK-like)"/>
    <property type="match status" value="1"/>
</dbReference>
<keyword evidence="6 9" id="KW-0067">ATP-binding</keyword>
<dbReference type="Proteomes" id="UP000243819">
    <property type="component" value="Unassembled WGS sequence"/>
</dbReference>
<feature type="transmembrane region" description="Helical" evidence="10">
    <location>
        <begin position="322"/>
        <end position="343"/>
    </location>
</feature>
<dbReference type="Pfam" id="PF03793">
    <property type="entry name" value="PASTA"/>
    <property type="match status" value="3"/>
</dbReference>
<evidence type="ECO:0000256" key="10">
    <source>
        <dbReference type="SAM" id="Phobius"/>
    </source>
</evidence>
<feature type="binding site" evidence="9">
    <location>
        <position position="39"/>
    </location>
    <ligand>
        <name>ATP</name>
        <dbReference type="ChEBI" id="CHEBI:30616"/>
    </ligand>
</feature>
<dbReference type="PROSITE" id="PS50011">
    <property type="entry name" value="PROTEIN_KINASE_DOM"/>
    <property type="match status" value="1"/>
</dbReference>
<evidence type="ECO:0000259" key="11">
    <source>
        <dbReference type="PROSITE" id="PS50011"/>
    </source>
</evidence>
<dbReference type="Pfam" id="PF00069">
    <property type="entry name" value="Pkinase"/>
    <property type="match status" value="1"/>
</dbReference>
<dbReference type="FunFam" id="1.10.510.10:FF:000021">
    <property type="entry name" value="Serine/threonine protein kinase"/>
    <property type="match status" value="1"/>
</dbReference>
<keyword evidence="2 13" id="KW-0723">Serine/threonine-protein kinase</keyword>
<dbReference type="InterPro" id="IPR017441">
    <property type="entry name" value="Protein_kinase_ATP_BS"/>
</dbReference>
<evidence type="ECO:0000313" key="13">
    <source>
        <dbReference type="EMBL" id="SES73921.1"/>
    </source>
</evidence>
<protein>
    <recommendedName>
        <fullName evidence="1">non-specific serine/threonine protein kinase</fullName>
        <ecNumber evidence="1">2.7.11.1</ecNumber>
    </recommendedName>
</protein>
<gene>
    <name evidence="13" type="ORF">SAMN03080614_100583</name>
</gene>
<feature type="domain" description="PASTA" evidence="12">
    <location>
        <begin position="416"/>
        <end position="481"/>
    </location>
</feature>
<dbReference type="InterPro" id="IPR011009">
    <property type="entry name" value="Kinase-like_dom_sf"/>
</dbReference>
<dbReference type="Gene3D" id="3.30.10.20">
    <property type="match status" value="3"/>
</dbReference>
<dbReference type="NCBIfam" id="NF033483">
    <property type="entry name" value="PknB_PASTA_kin"/>
    <property type="match status" value="1"/>
</dbReference>
<evidence type="ECO:0000256" key="4">
    <source>
        <dbReference type="ARBA" id="ARBA00022741"/>
    </source>
</evidence>
<dbReference type="SUPFAM" id="SSF54184">
    <property type="entry name" value="Penicillin-binding protein 2x (pbp-2x), c-terminal domain"/>
    <property type="match status" value="1"/>
</dbReference>
<dbReference type="CDD" id="cd14014">
    <property type="entry name" value="STKc_PknB_like"/>
    <property type="match status" value="1"/>
</dbReference>
<dbReference type="SMART" id="SM00740">
    <property type="entry name" value="PASTA"/>
    <property type="match status" value="3"/>
</dbReference>
<dbReference type="CDD" id="cd06577">
    <property type="entry name" value="PASTA_pknB"/>
    <property type="match status" value="3"/>
</dbReference>
<sequence>MIGRKLANRYQILEKIGGGGMAIVYKARCTLLNRIVAVKVLRPQFAHDEEFVKKFRREAQSSASLSHPNIVGIYDVGQDKSDYFIVMEYIDGMTLKEYIQNKGVLEPKEAMKIAKEVAEALAHAHDNSIIHRDIKPHNILLTKNMSVKVTDFGIAKAITSNTLTVQNTGSIMGSVHYFSPEQAKGSYAGVQSDIYSLGIVMYEMLTGQLPFDGESPISIAIKHIQEKVKPIREIKPDIPEDIAKIVEKCLQKNRDVRYNNIRDLLDDIQSWLKYGKVDVKIPDTTAQQTQVFNGINGINAQMPVEEKKEKNSTNKKKKIRKGILITSIVILLIVLPILAYFGIRNLLHVPEVVVPNVEGLRLNDAIAILREKGLNYTITEDVYHAEIPVNHVVYQHPIPNTRVKKGREIALTLSSGPEFVTVPDVVGEEERIAKITIEQAGLKVNIERENSETVQEGRVIRQLPLGGNLLKGETITLIISSGPRSVELPNLIGLTVEEAKELLSYLNVSVRFVTYEPSQGNSPSGIVIRHSHQDNPLVQPGVTTIDLVARPFQEKTRTFTVNNSGIDKPYVLRVIVKDLGGQRTVFDNIVNPQEGDLEIMVNYWEKGEVEFYRDNELKDKILLP</sequence>
<dbReference type="InterPro" id="IPR000719">
    <property type="entry name" value="Prot_kinase_dom"/>
</dbReference>
<dbReference type="OrthoDB" id="9788659at2"/>
<dbReference type="Gene3D" id="1.10.510.10">
    <property type="entry name" value="Transferase(Phosphotransferase) domain 1"/>
    <property type="match status" value="1"/>
</dbReference>
<dbReference type="PROSITE" id="PS00107">
    <property type="entry name" value="PROTEIN_KINASE_ATP"/>
    <property type="match status" value="1"/>
</dbReference>
<evidence type="ECO:0000259" key="12">
    <source>
        <dbReference type="PROSITE" id="PS51178"/>
    </source>
</evidence>
<feature type="domain" description="PASTA" evidence="12">
    <location>
        <begin position="482"/>
        <end position="550"/>
    </location>
</feature>
<dbReference type="EC" id="2.7.11.1" evidence="1"/>
<dbReference type="PANTHER" id="PTHR43289">
    <property type="entry name" value="MITOGEN-ACTIVATED PROTEIN KINASE KINASE KINASE 20-RELATED"/>
    <property type="match status" value="1"/>
</dbReference>
<evidence type="ECO:0000256" key="9">
    <source>
        <dbReference type="PROSITE-ProRule" id="PRU10141"/>
    </source>
</evidence>
<dbReference type="PROSITE" id="PS00108">
    <property type="entry name" value="PROTEIN_KINASE_ST"/>
    <property type="match status" value="1"/>
</dbReference>
<dbReference type="RefSeq" id="WP_091348962.1">
    <property type="nucleotide sequence ID" value="NZ_FOIF01000005.1"/>
</dbReference>
<dbReference type="InterPro" id="IPR008271">
    <property type="entry name" value="Ser/Thr_kinase_AS"/>
</dbReference>
<name>A0A1H9YXQ8_9FIRM</name>
<accession>A0A1H9YXQ8</accession>